<evidence type="ECO:0000256" key="15">
    <source>
        <dbReference type="SAM" id="MobiDB-lite"/>
    </source>
</evidence>
<dbReference type="GO" id="GO:0005789">
    <property type="term" value="C:endoplasmic reticulum membrane"/>
    <property type="evidence" value="ECO:0007669"/>
    <property type="project" value="UniProtKB-SubCell"/>
</dbReference>
<dbReference type="SUPFAM" id="SSF82109">
    <property type="entry name" value="MIR domain"/>
    <property type="match status" value="1"/>
</dbReference>
<feature type="region of interest" description="Disordered" evidence="15">
    <location>
        <begin position="1"/>
        <end position="27"/>
    </location>
</feature>
<feature type="transmembrane region" description="Helical" evidence="14">
    <location>
        <begin position="131"/>
        <end position="154"/>
    </location>
</feature>
<protein>
    <recommendedName>
        <fullName evidence="14">Dolichyl-phosphate-mannose--protein mannosyltransferase</fullName>
        <ecNumber evidence="14">2.4.1.109</ecNumber>
    </recommendedName>
</protein>
<keyword evidence="6 14" id="KW-0812">Transmembrane</keyword>
<feature type="region of interest" description="Disordered" evidence="15">
    <location>
        <begin position="695"/>
        <end position="721"/>
    </location>
</feature>
<dbReference type="FunFam" id="2.80.10.50:FF:000044">
    <property type="entry name" value="Dolichyl-phosphate-mannose-protein mannosyltransferase 4"/>
    <property type="match status" value="1"/>
</dbReference>
<gene>
    <name evidence="17" type="ORF">JMJ35_006691</name>
</gene>
<dbReference type="InterPro" id="IPR016093">
    <property type="entry name" value="MIR_motif"/>
</dbReference>
<evidence type="ECO:0000256" key="5">
    <source>
        <dbReference type="ARBA" id="ARBA00022679"/>
    </source>
</evidence>
<feature type="transmembrane region" description="Helical" evidence="14">
    <location>
        <begin position="99"/>
        <end position="119"/>
    </location>
</feature>
<feature type="transmembrane region" description="Helical" evidence="14">
    <location>
        <begin position="275"/>
        <end position="294"/>
    </location>
</feature>
<dbReference type="Gene3D" id="2.80.10.50">
    <property type="match status" value="1"/>
</dbReference>
<evidence type="ECO:0000256" key="4">
    <source>
        <dbReference type="ARBA" id="ARBA00022676"/>
    </source>
</evidence>
<feature type="domain" description="MIR" evidence="16">
    <location>
        <begin position="328"/>
        <end position="388"/>
    </location>
</feature>
<feature type="transmembrane region" description="Helical" evidence="14">
    <location>
        <begin position="598"/>
        <end position="616"/>
    </location>
</feature>
<keyword evidence="4 14" id="KW-0328">Glycosyltransferase</keyword>
<dbReference type="EC" id="2.4.1.109" evidence="14"/>
<evidence type="ECO:0000256" key="3">
    <source>
        <dbReference type="ARBA" id="ARBA00007222"/>
    </source>
</evidence>
<feature type="transmembrane region" description="Helical" evidence="14">
    <location>
        <begin position="736"/>
        <end position="756"/>
    </location>
</feature>
<keyword evidence="7" id="KW-0677">Repeat</keyword>
<accession>A0AA39V4D6</accession>
<dbReference type="SMART" id="SM00472">
    <property type="entry name" value="MIR"/>
    <property type="match status" value="3"/>
</dbReference>
<comment type="subcellular location">
    <subcellularLocation>
        <location evidence="1 14">Endoplasmic reticulum membrane</location>
        <topology evidence="1 14">Multi-pass membrane protein</topology>
    </subcellularLocation>
</comment>
<feature type="transmembrane region" description="Helical" evidence="14">
    <location>
        <begin position="636"/>
        <end position="654"/>
    </location>
</feature>
<evidence type="ECO:0000256" key="12">
    <source>
        <dbReference type="ARBA" id="ARBA00045085"/>
    </source>
</evidence>
<evidence type="ECO:0000256" key="1">
    <source>
        <dbReference type="ARBA" id="ARBA00004477"/>
    </source>
</evidence>
<dbReference type="PROSITE" id="PS50919">
    <property type="entry name" value="MIR"/>
    <property type="match status" value="3"/>
</dbReference>
<dbReference type="InterPro" id="IPR032421">
    <property type="entry name" value="PMT_4TMC"/>
</dbReference>
<dbReference type="InterPro" id="IPR027005">
    <property type="entry name" value="PMT-like"/>
</dbReference>
<dbReference type="InterPro" id="IPR036300">
    <property type="entry name" value="MIR_dom_sf"/>
</dbReference>
<dbReference type="CDD" id="cd23285">
    <property type="entry name" value="beta-trefoil_MIR_PMT4-like"/>
    <property type="match status" value="1"/>
</dbReference>
<evidence type="ECO:0000256" key="11">
    <source>
        <dbReference type="ARBA" id="ARBA00023180"/>
    </source>
</evidence>
<comment type="function">
    <text evidence="14">Transfers mannose from Dol-P-mannose to Ser or Thr residues on proteins.</text>
</comment>
<keyword evidence="18" id="KW-1185">Reference proteome</keyword>
<feature type="domain" description="MIR" evidence="16">
    <location>
        <begin position="399"/>
        <end position="458"/>
    </location>
</feature>
<organism evidence="17 18">
    <name type="scientific">Cladonia borealis</name>
    <dbReference type="NCBI Taxonomy" id="184061"/>
    <lineage>
        <taxon>Eukaryota</taxon>
        <taxon>Fungi</taxon>
        <taxon>Dikarya</taxon>
        <taxon>Ascomycota</taxon>
        <taxon>Pezizomycotina</taxon>
        <taxon>Lecanoromycetes</taxon>
        <taxon>OSLEUM clade</taxon>
        <taxon>Lecanoromycetidae</taxon>
        <taxon>Lecanorales</taxon>
        <taxon>Lecanorineae</taxon>
        <taxon>Cladoniaceae</taxon>
        <taxon>Cladonia</taxon>
    </lineage>
</organism>
<evidence type="ECO:0000256" key="14">
    <source>
        <dbReference type="RuleBase" id="RU367007"/>
    </source>
</evidence>
<evidence type="ECO:0000259" key="16">
    <source>
        <dbReference type="PROSITE" id="PS50919"/>
    </source>
</evidence>
<name>A0AA39V4D6_9LECA</name>
<evidence type="ECO:0000256" key="2">
    <source>
        <dbReference type="ARBA" id="ARBA00004922"/>
    </source>
</evidence>
<dbReference type="Pfam" id="PF02815">
    <property type="entry name" value="MIR"/>
    <property type="match status" value="1"/>
</dbReference>
<dbReference type="Pfam" id="PF02366">
    <property type="entry name" value="PMT"/>
    <property type="match status" value="1"/>
</dbReference>
<keyword evidence="8 14" id="KW-0256">Endoplasmic reticulum</keyword>
<comment type="catalytic activity">
    <reaction evidence="13 14">
        <text>a di-trans,poly-cis-dolichyl beta-D-mannosyl phosphate + L-seryl-[protein] = 3-O-(alpha-D-mannosyl)-L-seryl-[protein] + a di-trans,poly-cis-dolichyl phosphate + H(+)</text>
        <dbReference type="Rhea" id="RHEA:17377"/>
        <dbReference type="Rhea" id="RHEA-COMP:9863"/>
        <dbReference type="Rhea" id="RHEA-COMP:13546"/>
        <dbReference type="Rhea" id="RHEA-COMP:19498"/>
        <dbReference type="Rhea" id="RHEA-COMP:19501"/>
        <dbReference type="ChEBI" id="CHEBI:15378"/>
        <dbReference type="ChEBI" id="CHEBI:29999"/>
        <dbReference type="ChEBI" id="CHEBI:57683"/>
        <dbReference type="ChEBI" id="CHEBI:58211"/>
        <dbReference type="ChEBI" id="CHEBI:137321"/>
        <dbReference type="EC" id="2.4.1.109"/>
    </reaction>
</comment>
<dbReference type="InterPro" id="IPR003342">
    <property type="entry name" value="ArnT-like_N"/>
</dbReference>
<dbReference type="PANTHER" id="PTHR10050:SF51">
    <property type="entry name" value="PROTEIN O-MANNOSYL-TRANSFERASE 1"/>
    <property type="match status" value="1"/>
</dbReference>
<feature type="transmembrane region" description="Helical" evidence="14">
    <location>
        <begin position="184"/>
        <end position="206"/>
    </location>
</feature>
<keyword evidence="9 14" id="KW-1133">Transmembrane helix</keyword>
<reference evidence="17" key="1">
    <citation type="submission" date="2023-03" db="EMBL/GenBank/DDBJ databases">
        <title>Complete genome of Cladonia borealis.</title>
        <authorList>
            <person name="Park H."/>
        </authorList>
    </citation>
    <scope>NUCLEOTIDE SEQUENCE</scope>
    <source>
        <strain evidence="17">ANT050790</strain>
    </source>
</reference>
<feature type="transmembrane region" description="Helical" evidence="14">
    <location>
        <begin position="49"/>
        <end position="67"/>
    </location>
</feature>
<dbReference type="Proteomes" id="UP001166286">
    <property type="component" value="Unassembled WGS sequence"/>
</dbReference>
<evidence type="ECO:0000256" key="6">
    <source>
        <dbReference type="ARBA" id="ARBA00022692"/>
    </source>
</evidence>
<keyword evidence="11" id="KW-0325">Glycoprotein</keyword>
<dbReference type="PANTHER" id="PTHR10050">
    <property type="entry name" value="DOLICHYL-PHOSPHATE-MANNOSE--PROTEIN MANNOSYLTRANSFERASE"/>
    <property type="match status" value="1"/>
</dbReference>
<keyword evidence="10 14" id="KW-0472">Membrane</keyword>
<evidence type="ECO:0000256" key="8">
    <source>
        <dbReference type="ARBA" id="ARBA00022824"/>
    </source>
</evidence>
<feature type="compositionally biased region" description="Low complexity" evidence="15">
    <location>
        <begin position="706"/>
        <end position="715"/>
    </location>
</feature>
<dbReference type="GO" id="GO:0004169">
    <property type="term" value="F:dolichyl-phosphate-mannose-protein mannosyltransferase activity"/>
    <property type="evidence" value="ECO:0007669"/>
    <property type="project" value="UniProtKB-UniRule"/>
</dbReference>
<evidence type="ECO:0000313" key="17">
    <source>
        <dbReference type="EMBL" id="KAK0511139.1"/>
    </source>
</evidence>
<proteinExistence type="inferred from homology"/>
<keyword evidence="5 14" id="KW-0808">Transferase</keyword>
<dbReference type="AlphaFoldDB" id="A0AA39V4D6"/>
<comment type="caution">
    <text evidence="17">The sequence shown here is derived from an EMBL/GenBank/DDBJ whole genome shotgun (WGS) entry which is preliminary data.</text>
</comment>
<sequence length="785" mass="88885">MSSPQVRQRQGQKDKKVVTPPSSQAGDLNGILKDTKLPEAVKTEWDYKVALAIITVLAFITRFWGIGHPNEVVFDEVHFGKFASYYLQRTYFFDVHPPFGKLLFALMGWFVGYDGHFLFDNIGDSYISNKVPYVAFRAMPALLGALTVPTVFLIMWESGYSLPAAVVAAGLVLFDNAHIGQTRLILLDATLVYAMSMSILCYVRFYKMRHEPFSQKWWKWLLLTGVALSCVISTKYVGVFSFFTIGSAVAIDLWDLLDVKRKGGALSLPEFGKHFAARAVGLIVVPFIIYLFWFQVHFSILTRSGPGDDFMTPAFQETLADNVMSAQSVGVDYFDSISIKHKETKTYLHSHPDRYPLRYDDGRVSSQGQQVTGYPYNDTNNYWQIMPGDIIDPENQEPGHQVKNGDFVKLRHLVTDSYLLSHDVASPYYPTNQEFTTVALDQANGERYNDTLFEIRIENGKPGQQLKSVSGHFKLIHAPTRVAMWTHTTPLPDWAYKQAEINGNKNIQQSSNIWYVEEVPSIPKDSPRNIKEEKKVKTLPFFKKYIELQRAIFYHNNALTSSHPYASQPIQWPFLLRGVSFWTQNETRQQIYFLGNPIGWWLASSLLAVFAGIIGADQLSQRRGIDSLDERTRSRLYNSTGFFFLCWAAHYLPFYLMGRQLFLHHYLPAHLASALVTGALLEFIFNLDPVGLEDNVAHQQNPTPPNSKSAPSSSKGTKDRGGKRIVLPAKEAQSQLALWGAAGVVLTLVIGGWYFFLPLTYGKPGLDPEQVNARKWLGYDLHFAK</sequence>
<evidence type="ECO:0000313" key="18">
    <source>
        <dbReference type="Proteomes" id="UP001166286"/>
    </source>
</evidence>
<comment type="similarity">
    <text evidence="3 14">Belongs to the glycosyltransferase 39 family.</text>
</comment>
<comment type="catalytic activity">
    <reaction evidence="12 14">
        <text>a di-trans,poly-cis-dolichyl beta-D-mannosyl phosphate + L-threonyl-[protein] = 3-O-(alpha-D-mannosyl)-L-threonyl-[protein] + a di-trans,poly-cis-dolichyl phosphate + H(+)</text>
        <dbReference type="Rhea" id="RHEA:53396"/>
        <dbReference type="Rhea" id="RHEA-COMP:11060"/>
        <dbReference type="Rhea" id="RHEA-COMP:13547"/>
        <dbReference type="Rhea" id="RHEA-COMP:19498"/>
        <dbReference type="Rhea" id="RHEA-COMP:19501"/>
        <dbReference type="ChEBI" id="CHEBI:15378"/>
        <dbReference type="ChEBI" id="CHEBI:30013"/>
        <dbReference type="ChEBI" id="CHEBI:57683"/>
        <dbReference type="ChEBI" id="CHEBI:58211"/>
        <dbReference type="ChEBI" id="CHEBI:137323"/>
        <dbReference type="EC" id="2.4.1.109"/>
    </reaction>
</comment>
<evidence type="ECO:0000256" key="9">
    <source>
        <dbReference type="ARBA" id="ARBA00022989"/>
    </source>
</evidence>
<dbReference type="EMBL" id="JAFEKC020000014">
    <property type="protein sequence ID" value="KAK0511139.1"/>
    <property type="molecule type" value="Genomic_DNA"/>
</dbReference>
<feature type="transmembrane region" description="Helical" evidence="14">
    <location>
        <begin position="226"/>
        <end position="254"/>
    </location>
</feature>
<evidence type="ECO:0000256" key="13">
    <source>
        <dbReference type="ARBA" id="ARBA00045102"/>
    </source>
</evidence>
<evidence type="ECO:0000256" key="7">
    <source>
        <dbReference type="ARBA" id="ARBA00022737"/>
    </source>
</evidence>
<feature type="transmembrane region" description="Helical" evidence="14">
    <location>
        <begin position="666"/>
        <end position="685"/>
    </location>
</feature>
<comment type="pathway">
    <text evidence="2 14">Protein modification; protein glycosylation.</text>
</comment>
<dbReference type="Pfam" id="PF16192">
    <property type="entry name" value="PMT_4TMC"/>
    <property type="match status" value="1"/>
</dbReference>
<evidence type="ECO:0000256" key="10">
    <source>
        <dbReference type="ARBA" id="ARBA00023136"/>
    </source>
</evidence>
<feature type="domain" description="MIR" evidence="16">
    <location>
        <begin position="463"/>
        <end position="519"/>
    </location>
</feature>